<feature type="signal peptide" evidence="6">
    <location>
        <begin position="1"/>
        <end position="31"/>
    </location>
</feature>
<dbReference type="InterPro" id="IPR038765">
    <property type="entry name" value="Papain-like_cys_pep_sf"/>
</dbReference>
<dbReference type="Proteomes" id="UP000661691">
    <property type="component" value="Unassembled WGS sequence"/>
</dbReference>
<evidence type="ECO:0000256" key="2">
    <source>
        <dbReference type="ARBA" id="ARBA00022670"/>
    </source>
</evidence>
<dbReference type="Gene3D" id="3.90.1720.10">
    <property type="entry name" value="endopeptidase domain like (from Nostoc punctiforme)"/>
    <property type="match status" value="1"/>
</dbReference>
<keyword evidence="6" id="KW-0732">Signal</keyword>
<sequence>MIKHKKLKTVTLTLAATLLVSVAIPTNVSFAATSEGRTQDEIINSVFSKFGWTWNNGTADVKSETKTKEKKDSKSNKEKEKSNKEKEKRNDNTEGSTTTAEKDTKDTNDGQATTAVADTIITTGEKYLGTPYQFGARSGQTSTFDCSSFVQHVYSKNGISLPRSSREQATVGTTVSMNNLQKGDLIFTTTSSSGSTIGHVGIYAGNGKVLHTYGPGGVRYDNFDGWLKAGFVTAKRVIK</sequence>
<evidence type="ECO:0000256" key="4">
    <source>
        <dbReference type="ARBA" id="ARBA00022807"/>
    </source>
</evidence>
<dbReference type="PANTHER" id="PTHR47053:SF1">
    <property type="entry name" value="MUREIN DD-ENDOPEPTIDASE MEPH-RELATED"/>
    <property type="match status" value="1"/>
</dbReference>
<evidence type="ECO:0000256" key="5">
    <source>
        <dbReference type="SAM" id="MobiDB-lite"/>
    </source>
</evidence>
<keyword evidence="9" id="KW-1185">Reference proteome</keyword>
<evidence type="ECO:0000313" key="9">
    <source>
        <dbReference type="Proteomes" id="UP000661691"/>
    </source>
</evidence>
<dbReference type="Pfam" id="PF00877">
    <property type="entry name" value="NLPC_P60"/>
    <property type="match status" value="1"/>
</dbReference>
<dbReference type="PROSITE" id="PS51935">
    <property type="entry name" value="NLPC_P60"/>
    <property type="match status" value="1"/>
</dbReference>
<dbReference type="InterPro" id="IPR000064">
    <property type="entry name" value="NLP_P60_dom"/>
</dbReference>
<evidence type="ECO:0000259" key="7">
    <source>
        <dbReference type="PROSITE" id="PS51935"/>
    </source>
</evidence>
<dbReference type="RefSeq" id="WP_191138751.1">
    <property type="nucleotide sequence ID" value="NZ_JACXAG020000001.1"/>
</dbReference>
<gene>
    <name evidence="8" type="ORF">IC620_12090</name>
</gene>
<dbReference type="PANTHER" id="PTHR47053">
    <property type="entry name" value="MUREIN DD-ENDOPEPTIDASE MEPH-RELATED"/>
    <property type="match status" value="1"/>
</dbReference>
<evidence type="ECO:0000313" key="8">
    <source>
        <dbReference type="EMBL" id="MBD1373094.1"/>
    </source>
</evidence>
<keyword evidence="3" id="KW-0378">Hydrolase</keyword>
<evidence type="ECO:0000256" key="6">
    <source>
        <dbReference type="SAM" id="SignalP"/>
    </source>
</evidence>
<feature type="domain" description="NlpC/P60" evidence="7">
    <location>
        <begin position="114"/>
        <end position="238"/>
    </location>
</feature>
<evidence type="ECO:0000256" key="3">
    <source>
        <dbReference type="ARBA" id="ARBA00022801"/>
    </source>
</evidence>
<dbReference type="EMBL" id="JACXAH010000017">
    <property type="protein sequence ID" value="MBD1373094.1"/>
    <property type="molecule type" value="Genomic_DNA"/>
</dbReference>
<protein>
    <submittedName>
        <fullName evidence="8">C40 family peptidase</fullName>
    </submittedName>
</protein>
<dbReference type="GO" id="GO:0008234">
    <property type="term" value="F:cysteine-type peptidase activity"/>
    <property type="evidence" value="ECO:0007669"/>
    <property type="project" value="UniProtKB-KW"/>
</dbReference>
<keyword evidence="4" id="KW-0788">Thiol protease</keyword>
<dbReference type="AlphaFoldDB" id="A0A926RV26"/>
<feature type="chain" id="PRO_5037549079" evidence="6">
    <location>
        <begin position="32"/>
        <end position="239"/>
    </location>
</feature>
<proteinExistence type="inferred from homology"/>
<dbReference type="InterPro" id="IPR051202">
    <property type="entry name" value="Peptidase_C40"/>
</dbReference>
<dbReference type="SUPFAM" id="SSF54001">
    <property type="entry name" value="Cysteine proteinases"/>
    <property type="match status" value="1"/>
</dbReference>
<comment type="caution">
    <text evidence="8">The sequence shown here is derived from an EMBL/GenBank/DDBJ whole genome shotgun (WGS) entry which is preliminary data.</text>
</comment>
<feature type="compositionally biased region" description="Basic and acidic residues" evidence="5">
    <location>
        <begin position="61"/>
        <end position="92"/>
    </location>
</feature>
<keyword evidence="2" id="KW-0645">Protease</keyword>
<dbReference type="GO" id="GO:0006508">
    <property type="term" value="P:proteolysis"/>
    <property type="evidence" value="ECO:0007669"/>
    <property type="project" value="UniProtKB-KW"/>
</dbReference>
<accession>A0A926RV26</accession>
<name>A0A926RV26_9BACL</name>
<reference evidence="8" key="1">
    <citation type="submission" date="2020-09" db="EMBL/GenBank/DDBJ databases">
        <title>A novel bacterium of genus Hazenella, isolated from South China Sea.</title>
        <authorList>
            <person name="Huang H."/>
            <person name="Mo K."/>
            <person name="Hu Y."/>
        </authorList>
    </citation>
    <scope>NUCLEOTIDE SEQUENCE</scope>
    <source>
        <strain evidence="8">IB182357</strain>
    </source>
</reference>
<comment type="similarity">
    <text evidence="1">Belongs to the peptidase C40 family.</text>
</comment>
<feature type="region of interest" description="Disordered" evidence="5">
    <location>
        <begin position="61"/>
        <end position="111"/>
    </location>
</feature>
<organism evidence="8 9">
    <name type="scientific">Polycladospora coralii</name>
    <dbReference type="NCBI Taxonomy" id="2771432"/>
    <lineage>
        <taxon>Bacteria</taxon>
        <taxon>Bacillati</taxon>
        <taxon>Bacillota</taxon>
        <taxon>Bacilli</taxon>
        <taxon>Bacillales</taxon>
        <taxon>Thermoactinomycetaceae</taxon>
        <taxon>Polycladospora</taxon>
    </lineage>
</organism>
<evidence type="ECO:0000256" key="1">
    <source>
        <dbReference type="ARBA" id="ARBA00007074"/>
    </source>
</evidence>